<keyword evidence="3" id="KW-1185">Reference proteome</keyword>
<evidence type="ECO:0000256" key="1">
    <source>
        <dbReference type="SAM" id="MobiDB-lite"/>
    </source>
</evidence>
<comment type="caution">
    <text evidence="2">The sequence shown here is derived from an EMBL/GenBank/DDBJ whole genome shotgun (WGS) entry which is preliminary data.</text>
</comment>
<dbReference type="EMBL" id="ASPP01011855">
    <property type="protein sequence ID" value="ETO21202.1"/>
    <property type="molecule type" value="Genomic_DNA"/>
</dbReference>
<protein>
    <submittedName>
        <fullName evidence="2">Uncharacterized protein</fullName>
    </submittedName>
</protein>
<reference evidence="2 3" key="1">
    <citation type="journal article" date="2013" name="Curr. Biol.">
        <title>The Genome of the Foraminiferan Reticulomyxa filosa.</title>
        <authorList>
            <person name="Glockner G."/>
            <person name="Hulsmann N."/>
            <person name="Schleicher M."/>
            <person name="Noegel A.A."/>
            <person name="Eichinger L."/>
            <person name="Gallinger C."/>
            <person name="Pawlowski J."/>
            <person name="Sierra R."/>
            <person name="Euteneuer U."/>
            <person name="Pillet L."/>
            <person name="Moustafa A."/>
            <person name="Platzer M."/>
            <person name="Groth M."/>
            <person name="Szafranski K."/>
            <person name="Schliwa M."/>
        </authorList>
    </citation>
    <scope>NUCLEOTIDE SEQUENCE [LARGE SCALE GENOMIC DNA]</scope>
</reference>
<proteinExistence type="predicted"/>
<accession>X6N7B1</accession>
<gene>
    <name evidence="2" type="ORF">RFI_16003</name>
</gene>
<evidence type="ECO:0000313" key="3">
    <source>
        <dbReference type="Proteomes" id="UP000023152"/>
    </source>
</evidence>
<feature type="region of interest" description="Disordered" evidence="1">
    <location>
        <begin position="199"/>
        <end position="218"/>
    </location>
</feature>
<dbReference type="Proteomes" id="UP000023152">
    <property type="component" value="Unassembled WGS sequence"/>
</dbReference>
<dbReference type="AlphaFoldDB" id="X6N7B1"/>
<evidence type="ECO:0000313" key="2">
    <source>
        <dbReference type="EMBL" id="ETO21202.1"/>
    </source>
</evidence>
<sequence>MAETLEQILEKLNNLHTVEDVFKLLSQQDSGKLRTLLDFLSQLWQKSSSIDKATLAQVILLLQQLYSNSSHRSKNVDKSSSTNTSFFQRFLTAELIIIGTVFIFAPSLVLKYVEPYSHFGDDESARRYLRIAGTVCVVLGAYHANGQNSQQSVSRESVWRLVLALLCFYLMKKEWTDRGFSIHSIAETITSLFDSKKPDDISPKSVIPDISQKNDSKL</sequence>
<name>X6N7B1_RETFI</name>
<organism evidence="2 3">
    <name type="scientific">Reticulomyxa filosa</name>
    <dbReference type="NCBI Taxonomy" id="46433"/>
    <lineage>
        <taxon>Eukaryota</taxon>
        <taxon>Sar</taxon>
        <taxon>Rhizaria</taxon>
        <taxon>Retaria</taxon>
        <taxon>Foraminifera</taxon>
        <taxon>Monothalamids</taxon>
        <taxon>Reticulomyxidae</taxon>
        <taxon>Reticulomyxa</taxon>
    </lineage>
</organism>